<organism evidence="1 2">
    <name type="scientific">Durusdinium trenchii</name>
    <dbReference type="NCBI Taxonomy" id="1381693"/>
    <lineage>
        <taxon>Eukaryota</taxon>
        <taxon>Sar</taxon>
        <taxon>Alveolata</taxon>
        <taxon>Dinophyceae</taxon>
        <taxon>Suessiales</taxon>
        <taxon>Symbiodiniaceae</taxon>
        <taxon>Durusdinium</taxon>
    </lineage>
</organism>
<evidence type="ECO:0000313" key="1">
    <source>
        <dbReference type="EMBL" id="CAK9004451.1"/>
    </source>
</evidence>
<dbReference type="EMBL" id="CAXAMN010003392">
    <property type="protein sequence ID" value="CAK9004451.1"/>
    <property type="molecule type" value="Genomic_DNA"/>
</dbReference>
<reference evidence="1 2" key="1">
    <citation type="submission" date="2024-02" db="EMBL/GenBank/DDBJ databases">
        <authorList>
            <person name="Chen Y."/>
            <person name="Shah S."/>
            <person name="Dougan E. K."/>
            <person name="Thang M."/>
            <person name="Chan C."/>
        </authorList>
    </citation>
    <scope>NUCLEOTIDE SEQUENCE [LARGE SCALE GENOMIC DNA]</scope>
</reference>
<gene>
    <name evidence="1" type="ORF">CCMP2556_LOCUS7685</name>
</gene>
<name>A0ABP0IRH8_9DINO</name>
<sequence length="100" mass="11167">MDLTRHLFTVVLTLASEGSGRCEWRKIAEDGQELQEVVSSTMPALGNLAIHGLTCNNELAHRVFWDEGRRLALACATDKWEKKFSSCVSHCRSCFAALLK</sequence>
<comment type="caution">
    <text evidence="1">The sequence shown here is derived from an EMBL/GenBank/DDBJ whole genome shotgun (WGS) entry which is preliminary data.</text>
</comment>
<evidence type="ECO:0000313" key="2">
    <source>
        <dbReference type="Proteomes" id="UP001642484"/>
    </source>
</evidence>
<proteinExistence type="predicted"/>
<keyword evidence="2" id="KW-1185">Reference proteome</keyword>
<protein>
    <submittedName>
        <fullName evidence="1">Uncharacterized protein</fullName>
    </submittedName>
</protein>
<accession>A0ABP0IRH8</accession>
<dbReference type="Proteomes" id="UP001642484">
    <property type="component" value="Unassembled WGS sequence"/>
</dbReference>